<evidence type="ECO:0000256" key="2">
    <source>
        <dbReference type="SAM" id="SignalP"/>
    </source>
</evidence>
<proteinExistence type="predicted"/>
<gene>
    <name evidence="3" type="ORF">SHK19_15180</name>
</gene>
<keyword evidence="4" id="KW-1185">Reference proteome</keyword>
<dbReference type="RefSeq" id="WP_322936735.1">
    <property type="nucleotide sequence ID" value="NZ_CP141059.1"/>
</dbReference>
<evidence type="ECO:0000313" key="4">
    <source>
        <dbReference type="Proteomes" id="UP001327225"/>
    </source>
</evidence>
<feature type="signal peptide" evidence="2">
    <location>
        <begin position="1"/>
        <end position="22"/>
    </location>
</feature>
<organism evidence="3 4">
    <name type="scientific">Nocardioides bizhenqiangii</name>
    <dbReference type="NCBI Taxonomy" id="3095076"/>
    <lineage>
        <taxon>Bacteria</taxon>
        <taxon>Bacillati</taxon>
        <taxon>Actinomycetota</taxon>
        <taxon>Actinomycetes</taxon>
        <taxon>Propionibacteriales</taxon>
        <taxon>Nocardioidaceae</taxon>
        <taxon>Nocardioides</taxon>
    </lineage>
</organism>
<feature type="chain" id="PRO_5045938171" description="Lipoprotein with Yx(FWY)xxD motif" evidence="2">
    <location>
        <begin position="23"/>
        <end position="182"/>
    </location>
</feature>
<evidence type="ECO:0008006" key="5">
    <source>
        <dbReference type="Google" id="ProtNLM"/>
    </source>
</evidence>
<feature type="region of interest" description="Disordered" evidence="1">
    <location>
        <begin position="19"/>
        <end position="64"/>
    </location>
</feature>
<dbReference type="Pfam" id="PF03640">
    <property type="entry name" value="Lipoprotein_15"/>
    <property type="match status" value="1"/>
</dbReference>
<name>A0ABZ0ZLS8_9ACTN</name>
<feature type="compositionally biased region" description="Low complexity" evidence="1">
    <location>
        <begin position="40"/>
        <end position="62"/>
    </location>
</feature>
<dbReference type="PANTHER" id="PTHR39335:SF1">
    <property type="entry name" value="BLL4220 PROTEIN"/>
    <property type="match status" value="1"/>
</dbReference>
<dbReference type="Proteomes" id="UP001327225">
    <property type="component" value="Chromosome"/>
</dbReference>
<reference evidence="4" key="1">
    <citation type="submission" date="2023-12" db="EMBL/GenBank/DDBJ databases">
        <title>Novel species in genus Nocardioides.</title>
        <authorList>
            <person name="Zhou H."/>
        </authorList>
    </citation>
    <scope>NUCLEOTIDE SEQUENCE [LARGE SCALE GENOMIC DNA]</scope>
    <source>
        <strain evidence="4">HM61</strain>
    </source>
</reference>
<sequence>MRTRVGALLGCLLLLAACGDDGSDPEASDPTSSASETPMDTPTSDAPPTKATKTTKSDPPAADGTTVVVEDSEFGPMLFDDTGQAIYLFDVETTAEPQCYDDCEEAWPPVFTEGEPVAGPGVDASLLGTTERSDGRLQVTYNDHPLYFYAHEGKHEVLCHDVFLNGGNWYVVEPGGDAAPPG</sequence>
<dbReference type="InterPro" id="IPR005297">
    <property type="entry name" value="Lipoprotein_repeat"/>
</dbReference>
<dbReference type="PROSITE" id="PS51257">
    <property type="entry name" value="PROKAR_LIPOPROTEIN"/>
    <property type="match status" value="1"/>
</dbReference>
<dbReference type="PANTHER" id="PTHR39335">
    <property type="entry name" value="BLL4220 PROTEIN"/>
    <property type="match status" value="1"/>
</dbReference>
<evidence type="ECO:0000313" key="3">
    <source>
        <dbReference type="EMBL" id="WQQ25303.1"/>
    </source>
</evidence>
<protein>
    <recommendedName>
        <fullName evidence="5">Lipoprotein with Yx(FWY)xxD motif</fullName>
    </recommendedName>
</protein>
<feature type="compositionally biased region" description="Polar residues" evidence="1">
    <location>
        <begin position="29"/>
        <end position="38"/>
    </location>
</feature>
<keyword evidence="2" id="KW-0732">Signal</keyword>
<dbReference type="EMBL" id="CP141059">
    <property type="protein sequence ID" value="WQQ25303.1"/>
    <property type="molecule type" value="Genomic_DNA"/>
</dbReference>
<accession>A0ABZ0ZLS8</accession>
<evidence type="ECO:0000256" key="1">
    <source>
        <dbReference type="SAM" id="MobiDB-lite"/>
    </source>
</evidence>